<proteinExistence type="predicted"/>
<accession>A0AAV5FKU1</accession>
<keyword evidence="3" id="KW-1185">Reference proteome</keyword>
<feature type="region of interest" description="Disordered" evidence="1">
    <location>
        <begin position="38"/>
        <end position="98"/>
    </location>
</feature>
<sequence length="98" mass="10621">MYAEQRLNMVGVAKEMKLSFEMIKTRSCCTDDEKDGMVLSDAERGGSSGAAKASAIRRGSAWSVGHQASSRRAGRGSREAAVERSICLRNRQQQPAVS</sequence>
<dbReference type="AlphaFoldDB" id="A0AAV5FKU1"/>
<gene>
    <name evidence="2" type="primary">gb24106</name>
    <name evidence="2" type="ORF">PR202_gb24106</name>
</gene>
<evidence type="ECO:0000313" key="2">
    <source>
        <dbReference type="EMBL" id="GJN35348.1"/>
    </source>
</evidence>
<comment type="caution">
    <text evidence="2">The sequence shown here is derived from an EMBL/GenBank/DDBJ whole genome shotgun (WGS) entry which is preliminary data.</text>
</comment>
<reference evidence="2" key="2">
    <citation type="submission" date="2021-12" db="EMBL/GenBank/DDBJ databases">
        <title>Resequencing data analysis of finger millet.</title>
        <authorList>
            <person name="Hatakeyama M."/>
            <person name="Aluri S."/>
            <person name="Balachadran M.T."/>
            <person name="Sivarajan S.R."/>
            <person name="Poveda L."/>
            <person name="Shimizu-Inatsugi R."/>
            <person name="Schlapbach R."/>
            <person name="Sreeman S.M."/>
            <person name="Shimizu K.K."/>
        </authorList>
    </citation>
    <scope>NUCLEOTIDE SEQUENCE</scope>
</reference>
<dbReference type="EMBL" id="BQKI01000088">
    <property type="protein sequence ID" value="GJN35348.1"/>
    <property type="molecule type" value="Genomic_DNA"/>
</dbReference>
<dbReference type="Proteomes" id="UP001054889">
    <property type="component" value="Unassembled WGS sequence"/>
</dbReference>
<organism evidence="2 3">
    <name type="scientific">Eleusine coracana subsp. coracana</name>
    <dbReference type="NCBI Taxonomy" id="191504"/>
    <lineage>
        <taxon>Eukaryota</taxon>
        <taxon>Viridiplantae</taxon>
        <taxon>Streptophyta</taxon>
        <taxon>Embryophyta</taxon>
        <taxon>Tracheophyta</taxon>
        <taxon>Spermatophyta</taxon>
        <taxon>Magnoliopsida</taxon>
        <taxon>Liliopsida</taxon>
        <taxon>Poales</taxon>
        <taxon>Poaceae</taxon>
        <taxon>PACMAD clade</taxon>
        <taxon>Chloridoideae</taxon>
        <taxon>Cynodonteae</taxon>
        <taxon>Eleusininae</taxon>
        <taxon>Eleusine</taxon>
    </lineage>
</organism>
<evidence type="ECO:0000256" key="1">
    <source>
        <dbReference type="SAM" id="MobiDB-lite"/>
    </source>
</evidence>
<name>A0AAV5FKU1_ELECO</name>
<feature type="compositionally biased region" description="Low complexity" evidence="1">
    <location>
        <begin position="49"/>
        <end position="61"/>
    </location>
</feature>
<reference evidence="2" key="1">
    <citation type="journal article" date="2018" name="DNA Res.">
        <title>Multiple hybrid de novo genome assembly of finger millet, an orphan allotetraploid crop.</title>
        <authorList>
            <person name="Hatakeyama M."/>
            <person name="Aluri S."/>
            <person name="Balachadran M.T."/>
            <person name="Sivarajan S.R."/>
            <person name="Patrignani A."/>
            <person name="Gruter S."/>
            <person name="Poveda L."/>
            <person name="Shimizu-Inatsugi R."/>
            <person name="Baeten J."/>
            <person name="Francoijs K.J."/>
            <person name="Nataraja K.N."/>
            <person name="Reddy Y.A.N."/>
            <person name="Phadnis S."/>
            <person name="Ravikumar R.L."/>
            <person name="Schlapbach R."/>
            <person name="Sreeman S.M."/>
            <person name="Shimizu K.K."/>
        </authorList>
    </citation>
    <scope>NUCLEOTIDE SEQUENCE</scope>
</reference>
<protein>
    <submittedName>
        <fullName evidence="2">Uncharacterized protein</fullName>
    </submittedName>
</protein>
<evidence type="ECO:0000313" key="3">
    <source>
        <dbReference type="Proteomes" id="UP001054889"/>
    </source>
</evidence>